<reference evidence="4 5" key="2">
    <citation type="submission" date="2020-04" db="EMBL/GenBank/DDBJ databases">
        <title>Antimicrobial susceptibility and clonality of vaginal-derived multi-drug resistant Mobiluncus isolates in China.</title>
        <authorList>
            <person name="Zhang X."/>
        </authorList>
    </citation>
    <scope>NUCLEOTIDE SEQUENCE [LARGE SCALE GENOMIC DNA]</scope>
    <source>
        <strain evidence="4 5">7</strain>
    </source>
</reference>
<dbReference type="InterPro" id="IPR000086">
    <property type="entry name" value="NUDIX_hydrolase_dom"/>
</dbReference>
<dbReference type="GO" id="GO:0006754">
    <property type="term" value="P:ATP biosynthetic process"/>
    <property type="evidence" value="ECO:0007669"/>
    <property type="project" value="TreeGrafter"/>
</dbReference>
<dbReference type="Pfam" id="PF00300">
    <property type="entry name" value="His_Phos_1"/>
    <property type="match status" value="1"/>
</dbReference>
<dbReference type="InterPro" id="IPR020084">
    <property type="entry name" value="NUDIX_hydrolase_CS"/>
</dbReference>
<dbReference type="Pfam" id="PF00293">
    <property type="entry name" value="NUDIX"/>
    <property type="match status" value="1"/>
</dbReference>
<dbReference type="Gene3D" id="3.40.50.1240">
    <property type="entry name" value="Phosphoglycerate mutase-like"/>
    <property type="match status" value="1"/>
</dbReference>
<dbReference type="InterPro" id="IPR051325">
    <property type="entry name" value="Nudix_hydrolase_domain"/>
</dbReference>
<evidence type="ECO:0000313" key="6">
    <source>
        <dbReference type="Proteomes" id="UP001209486"/>
    </source>
</evidence>
<dbReference type="Gene3D" id="3.90.79.10">
    <property type="entry name" value="Nucleoside Triphosphate Pyrophosphohydrolase"/>
    <property type="match status" value="1"/>
</dbReference>
<dbReference type="PANTHER" id="PTHR21340">
    <property type="entry name" value="DIADENOSINE 5,5-P1,P4-TETRAPHOSPHATE PYROPHOSPHOHYDROLASE MUTT"/>
    <property type="match status" value="1"/>
</dbReference>
<dbReference type="InterPro" id="IPR029033">
    <property type="entry name" value="His_PPase_superfam"/>
</dbReference>
<dbReference type="SMART" id="SM00855">
    <property type="entry name" value="PGAM"/>
    <property type="match status" value="1"/>
</dbReference>
<dbReference type="GO" id="GO:0006167">
    <property type="term" value="P:AMP biosynthetic process"/>
    <property type="evidence" value="ECO:0007669"/>
    <property type="project" value="TreeGrafter"/>
</dbReference>
<dbReference type="InterPro" id="IPR013078">
    <property type="entry name" value="His_Pase_superF_clade-1"/>
</dbReference>
<dbReference type="AlphaFoldDB" id="A0A7Y0U6L4"/>
<dbReference type="InterPro" id="IPR015797">
    <property type="entry name" value="NUDIX_hydrolase-like_dom_sf"/>
</dbReference>
<dbReference type="GeneID" id="61167099"/>
<dbReference type="OrthoDB" id="4287477at2"/>
<dbReference type="GO" id="GO:0004081">
    <property type="term" value="F:bis(5'-nucleosyl)-tetraphosphatase (asymmetrical) activity"/>
    <property type="evidence" value="ECO:0007669"/>
    <property type="project" value="TreeGrafter"/>
</dbReference>
<dbReference type="SUPFAM" id="SSF53254">
    <property type="entry name" value="Phosphoglycerate mutase-like"/>
    <property type="match status" value="1"/>
</dbReference>
<dbReference type="EMBL" id="JABCUV010000014">
    <property type="protein sequence ID" value="NMW94008.1"/>
    <property type="molecule type" value="Genomic_DNA"/>
</dbReference>
<dbReference type="CDD" id="cd03673">
    <property type="entry name" value="NUDIX_Ap6A_hydrolase"/>
    <property type="match status" value="1"/>
</dbReference>
<evidence type="ECO:0000313" key="3">
    <source>
        <dbReference type="EMBL" id="MCU9969514.1"/>
    </source>
</evidence>
<dbReference type="PROSITE" id="PS00893">
    <property type="entry name" value="NUDIX_BOX"/>
    <property type="match status" value="1"/>
</dbReference>
<evidence type="ECO:0000313" key="4">
    <source>
        <dbReference type="EMBL" id="NMW94008.1"/>
    </source>
</evidence>
<dbReference type="Proteomes" id="UP000582487">
    <property type="component" value="Unassembled WGS sequence"/>
</dbReference>
<dbReference type="Proteomes" id="UP001209486">
    <property type="component" value="Unassembled WGS sequence"/>
</dbReference>
<sequence>MTDSSHPRCTRRYGIYAAGGIVWRPAPEPVGFEILVVHRPKYDDWSFPKGKLESDEMLPAAAVREIAEETGYQVCLGSRLAVTNYPVDGIDKQVTYWLAAPRDTPALRARPHVHPASKKEIDEVRWVGIDQAAQLLTQEFDRGLARRAGQLLAAGWGCSAPVVLFRHAKAKAREDWAGDDALRPLRKKGCRQARDMVPVLAAFGVSRVVTSPWKRAALSVEPYLEATGIAAEYTAALSEAGFASHPETAQALLSACVSQGLMSSGVVICSHRPVLESLVAQIQQTAGESFRGKREANWSPLGLAEIMVSHFGYSQAGEAKLLGMERYLPLAPLEQELSG</sequence>
<dbReference type="PANTHER" id="PTHR21340:SF0">
    <property type="entry name" value="BIS(5'-NUCLEOSYL)-TETRAPHOSPHATASE [ASYMMETRICAL]"/>
    <property type="match status" value="1"/>
</dbReference>
<dbReference type="RefSeq" id="WP_004013269.1">
    <property type="nucleotide sequence ID" value="NZ_CAMPNB010000018.1"/>
</dbReference>
<name>A0A7Y0U6L4_9ACTO</name>
<dbReference type="EMBL" id="VSZY01000017">
    <property type="protein sequence ID" value="MCU9969514.1"/>
    <property type="molecule type" value="Genomic_DNA"/>
</dbReference>
<evidence type="ECO:0000259" key="2">
    <source>
        <dbReference type="PROSITE" id="PS51462"/>
    </source>
</evidence>
<proteinExistence type="predicted"/>
<organism evidence="4 5">
    <name type="scientific">Mobiluncus mulieris</name>
    <dbReference type="NCBI Taxonomy" id="2052"/>
    <lineage>
        <taxon>Bacteria</taxon>
        <taxon>Bacillati</taxon>
        <taxon>Actinomycetota</taxon>
        <taxon>Actinomycetes</taxon>
        <taxon>Actinomycetales</taxon>
        <taxon>Actinomycetaceae</taxon>
        <taxon>Mobiluncus</taxon>
    </lineage>
</organism>
<dbReference type="SUPFAM" id="SSF55811">
    <property type="entry name" value="Nudix"/>
    <property type="match status" value="1"/>
</dbReference>
<evidence type="ECO:0000256" key="1">
    <source>
        <dbReference type="ARBA" id="ARBA00022801"/>
    </source>
</evidence>
<dbReference type="CDD" id="cd07067">
    <property type="entry name" value="HP_PGM_like"/>
    <property type="match status" value="1"/>
</dbReference>
<feature type="domain" description="Nudix hydrolase" evidence="2">
    <location>
        <begin position="13"/>
        <end position="150"/>
    </location>
</feature>
<protein>
    <submittedName>
        <fullName evidence="4">NUDIX hydrolase</fullName>
    </submittedName>
</protein>
<reference evidence="3 6" key="1">
    <citation type="submission" date="2019-08" db="EMBL/GenBank/DDBJ databases">
        <title>Comparison of rpoB and gyrB Sequences from Mobiluncus Species and Development of a Multiplex PCR Method for Clinical Detection of Mobiluncus curtisii and Mobiluncus mulieris.</title>
        <authorList>
            <person name="Yang L."/>
            <person name="Shen Y."/>
            <person name="Xu G."/>
            <person name="Shu L.-B."/>
            <person name="Hu J."/>
            <person name="Zhang R."/>
            <person name="Wang Y."/>
            <person name="Zhou H.-W."/>
            <person name="Zhang X."/>
        </authorList>
    </citation>
    <scope>NUCLEOTIDE SEQUENCE [LARGE SCALE GENOMIC DNA]</scope>
    <source>
        <strain evidence="3 6">M26</strain>
    </source>
</reference>
<dbReference type="PROSITE" id="PS51462">
    <property type="entry name" value="NUDIX"/>
    <property type="match status" value="1"/>
</dbReference>
<keyword evidence="1 4" id="KW-0378">Hydrolase</keyword>
<evidence type="ECO:0000313" key="5">
    <source>
        <dbReference type="Proteomes" id="UP000582487"/>
    </source>
</evidence>
<gene>
    <name evidence="3" type="ORF">FYZ43_09000</name>
    <name evidence="4" type="ORF">HHJ74_10045</name>
</gene>
<comment type="caution">
    <text evidence="4">The sequence shown here is derived from an EMBL/GenBank/DDBJ whole genome shotgun (WGS) entry which is preliminary data.</text>
</comment>
<accession>A0A7Y0U6L4</accession>